<protein>
    <submittedName>
        <fullName evidence="1">Uncharacterized protein</fullName>
    </submittedName>
</protein>
<evidence type="ECO:0000313" key="1">
    <source>
        <dbReference type="EMBL" id="TQI82704.1"/>
    </source>
</evidence>
<evidence type="ECO:0000313" key="2">
    <source>
        <dbReference type="Proteomes" id="UP000320710"/>
    </source>
</evidence>
<dbReference type="RefSeq" id="WP_141966782.1">
    <property type="nucleotide sequence ID" value="NZ_VFMJ01000001.1"/>
</dbReference>
<dbReference type="AlphaFoldDB" id="A0AA46K1E5"/>
<dbReference type="Proteomes" id="UP000320710">
    <property type="component" value="Unassembled WGS sequence"/>
</dbReference>
<gene>
    <name evidence="1" type="ORF">FHU12_0149</name>
</gene>
<reference evidence="1 2" key="1">
    <citation type="submission" date="2019-06" db="EMBL/GenBank/DDBJ databases">
        <authorList>
            <person name="Deangelis K."/>
            <person name="Huntemann M."/>
            <person name="Clum A."/>
            <person name="Pillay M."/>
            <person name="Palaniappan K."/>
            <person name="Varghese N."/>
            <person name="Mikhailova N."/>
            <person name="Stamatis D."/>
            <person name="Reddy T."/>
            <person name="Daum C."/>
            <person name="Shapiro N."/>
            <person name="Ivanova N."/>
            <person name="Kyrpides N."/>
            <person name="Woyke T."/>
        </authorList>
    </citation>
    <scope>NUCLEOTIDE SEQUENCE [LARGE SCALE GENOMIC DNA]</scope>
    <source>
        <strain evidence="1 2">106R</strain>
    </source>
</reference>
<reference evidence="1 2" key="2">
    <citation type="submission" date="2019-07" db="EMBL/GenBank/DDBJ databases">
        <title>Investigation of anaerobic lignin degradation for improved lignocellulosic biofuels.</title>
        <authorList>
            <person name="Deangelis K.PhD."/>
        </authorList>
    </citation>
    <scope>NUCLEOTIDE SEQUENCE [LARGE SCALE GENOMIC DNA]</scope>
    <source>
        <strain evidence="1 2">106R</strain>
    </source>
</reference>
<sequence>MQTDGSPLAGSSRRLMYSGMATLLVLLLLSFRGDAQNHSHGGLHAAGLQRGHQVTTPDAYGCVKARIKKQLRRLAQL</sequence>
<proteinExistence type="predicted"/>
<comment type="caution">
    <text evidence="1">The sequence shown here is derived from an EMBL/GenBank/DDBJ whole genome shotgun (WGS) entry which is preliminary data.</text>
</comment>
<accession>A0AA46K1E5</accession>
<organism evidence="1 2">
    <name type="scientific">Serratia marcescens</name>
    <dbReference type="NCBI Taxonomy" id="615"/>
    <lineage>
        <taxon>Bacteria</taxon>
        <taxon>Pseudomonadati</taxon>
        <taxon>Pseudomonadota</taxon>
        <taxon>Gammaproteobacteria</taxon>
        <taxon>Enterobacterales</taxon>
        <taxon>Yersiniaceae</taxon>
        <taxon>Serratia</taxon>
    </lineage>
</organism>
<name>A0AA46K1E5_SERMA</name>
<dbReference type="EMBL" id="VFMJ01000001">
    <property type="protein sequence ID" value="TQI82704.1"/>
    <property type="molecule type" value="Genomic_DNA"/>
</dbReference>